<dbReference type="AlphaFoldDB" id="A0A8H6HL73"/>
<evidence type="ECO:0000313" key="2">
    <source>
        <dbReference type="EMBL" id="KAF6748242.1"/>
    </source>
</evidence>
<protein>
    <submittedName>
        <fullName evidence="2">Uncharacterized protein</fullName>
    </submittedName>
</protein>
<dbReference type="EMBL" id="JACGCI010000073">
    <property type="protein sequence ID" value="KAF6748242.1"/>
    <property type="molecule type" value="Genomic_DNA"/>
</dbReference>
<evidence type="ECO:0000313" key="3">
    <source>
        <dbReference type="Proteomes" id="UP000521943"/>
    </source>
</evidence>
<accession>A0A8H6HL73</accession>
<name>A0A8H6HL73_9AGAR</name>
<keyword evidence="3" id="KW-1185">Reference proteome</keyword>
<proteinExistence type="predicted"/>
<feature type="region of interest" description="Disordered" evidence="1">
    <location>
        <begin position="41"/>
        <end position="67"/>
    </location>
</feature>
<evidence type="ECO:0000256" key="1">
    <source>
        <dbReference type="SAM" id="MobiDB-lite"/>
    </source>
</evidence>
<reference evidence="2 3" key="1">
    <citation type="submission" date="2020-07" db="EMBL/GenBank/DDBJ databases">
        <title>Comparative genomics of pyrophilous fungi reveals a link between fire events and developmental genes.</title>
        <authorList>
            <consortium name="DOE Joint Genome Institute"/>
            <person name="Steindorff A.S."/>
            <person name="Carver A."/>
            <person name="Calhoun S."/>
            <person name="Stillman K."/>
            <person name="Liu H."/>
            <person name="Lipzen A."/>
            <person name="Pangilinan J."/>
            <person name="Labutti K."/>
            <person name="Bruns T.D."/>
            <person name="Grigoriev I.V."/>
        </authorList>
    </citation>
    <scope>NUCLEOTIDE SEQUENCE [LARGE SCALE GENOMIC DNA]</scope>
    <source>
        <strain evidence="2 3">CBS 144469</strain>
    </source>
</reference>
<dbReference type="Proteomes" id="UP000521943">
    <property type="component" value="Unassembled WGS sequence"/>
</dbReference>
<sequence>MANLCFASISFPSRSLSSVLRLLLSSRRRWNCSLVVVRRPPELSPSSSLSASTASKERPRIGLRRLHSPPSSSLLDWLARRRSPFPQPSPSSASTTSIDARPRLPFSSALVIALSAHWPSSPPQIAFVVVVVDIHEEQGRALGPHAHVVSHPLPSSSLEELARSSVAILSLRRRYARSAEERRRWLLLTRFPLSVVVIVAQGFDVVPHPLHPSSSS</sequence>
<feature type="compositionally biased region" description="Low complexity" evidence="1">
    <location>
        <begin position="41"/>
        <end position="54"/>
    </location>
</feature>
<gene>
    <name evidence="2" type="ORF">DFP72DRAFT_1074509</name>
</gene>
<comment type="caution">
    <text evidence="2">The sequence shown here is derived from an EMBL/GenBank/DDBJ whole genome shotgun (WGS) entry which is preliminary data.</text>
</comment>
<organism evidence="2 3">
    <name type="scientific">Ephemerocybe angulata</name>
    <dbReference type="NCBI Taxonomy" id="980116"/>
    <lineage>
        <taxon>Eukaryota</taxon>
        <taxon>Fungi</taxon>
        <taxon>Dikarya</taxon>
        <taxon>Basidiomycota</taxon>
        <taxon>Agaricomycotina</taxon>
        <taxon>Agaricomycetes</taxon>
        <taxon>Agaricomycetidae</taxon>
        <taxon>Agaricales</taxon>
        <taxon>Agaricineae</taxon>
        <taxon>Psathyrellaceae</taxon>
        <taxon>Ephemerocybe</taxon>
    </lineage>
</organism>